<protein>
    <recommendedName>
        <fullName evidence="2">DUF3642 domain-containing protein</fullName>
    </recommendedName>
</protein>
<feature type="domain" description="DUF3642" evidence="2">
    <location>
        <begin position="106"/>
        <end position="186"/>
    </location>
</feature>
<evidence type="ECO:0000313" key="4">
    <source>
        <dbReference type="Proteomes" id="UP000003697"/>
    </source>
</evidence>
<feature type="region of interest" description="Disordered" evidence="1">
    <location>
        <begin position="77"/>
        <end position="150"/>
    </location>
</feature>
<name>A0ABP2KI62_STRVE</name>
<dbReference type="NCBIfam" id="NF040528">
    <property type="entry name" value="SP_0198_lipo"/>
    <property type="match status" value="1"/>
</dbReference>
<comment type="caution">
    <text evidence="3">The sequence shown here is derived from an EMBL/GenBank/DDBJ whole genome shotgun (WGS) entry which is preliminary data.</text>
</comment>
<dbReference type="Pfam" id="PF12182">
    <property type="entry name" value="DUF3642"/>
    <property type="match status" value="1"/>
</dbReference>
<reference evidence="3 4" key="1">
    <citation type="submission" date="2011-01" db="EMBL/GenBank/DDBJ databases">
        <authorList>
            <person name="Muzny D."/>
            <person name="Qin X."/>
            <person name="Buhay C."/>
            <person name="Dugan-Rocha S."/>
            <person name="Ding Y."/>
            <person name="Chen G."/>
            <person name="Hawes A."/>
            <person name="Holder M."/>
            <person name="Jhangiani S."/>
            <person name="Johnson A."/>
            <person name="Khan Z."/>
            <person name="Li Z."/>
            <person name="Liu W."/>
            <person name="Liu X."/>
            <person name="Perez L."/>
            <person name="Shen H."/>
            <person name="Wang Q."/>
            <person name="Watt J."/>
            <person name="Xi L."/>
            <person name="Xin Y."/>
            <person name="Zhou J."/>
            <person name="Deng J."/>
            <person name="Jiang H."/>
            <person name="Liu Y."/>
            <person name="Qu J."/>
            <person name="Song X.-Z."/>
            <person name="Zhang L."/>
            <person name="Villasana D."/>
            <person name="Johnson A."/>
            <person name="Liu J."/>
            <person name="Liyanage D."/>
            <person name="Lorensuhewa L."/>
            <person name="Robinson T."/>
            <person name="Song A."/>
            <person name="Song B.-B."/>
            <person name="Dinh H."/>
            <person name="Thornton R."/>
            <person name="Coyle M."/>
            <person name="Francisco L."/>
            <person name="Jackson L."/>
            <person name="Javaid M."/>
            <person name="Korchina V."/>
            <person name="Kovar C."/>
            <person name="Mata R."/>
            <person name="Mathew T."/>
            <person name="Ngo R."/>
            <person name="Nguyen L."/>
            <person name="Nguyen N."/>
            <person name="Okwuonu G."/>
            <person name="Ongeri F."/>
            <person name="Pham C."/>
            <person name="Simmons D."/>
            <person name="Wilczek-Boney K."/>
            <person name="Hale W."/>
            <person name="Jakkamsetti A."/>
            <person name="Pham P."/>
            <person name="Ruth R."/>
            <person name="San Lucas F."/>
            <person name="Warren J."/>
            <person name="Zhang J."/>
            <person name="Zhao Z."/>
            <person name="Zhou C."/>
            <person name="Zhu D."/>
            <person name="Lee S."/>
            <person name="Bess C."/>
            <person name="Blankenburg K."/>
            <person name="Forbes L."/>
            <person name="Fu Q."/>
            <person name="Gubbala S."/>
            <person name="Hirani K."/>
            <person name="Jayaseelan J.C."/>
            <person name="Lara F."/>
            <person name="Munidasa M."/>
            <person name="Palculict T."/>
            <person name="Patil S."/>
            <person name="Pu L.-L."/>
            <person name="Saada N."/>
            <person name="Tang L."/>
            <person name="Weissenberger G."/>
            <person name="Zhu Y."/>
            <person name="Hemphill L."/>
            <person name="Shang Y."/>
            <person name="Youmans B."/>
            <person name="Ayvaz T."/>
            <person name="Ross M."/>
            <person name="Santibanez J."/>
            <person name="Aqrawi P."/>
            <person name="Gross S."/>
            <person name="Joshi V."/>
            <person name="Fowler G."/>
            <person name="Nazareth L."/>
            <person name="Reid J."/>
            <person name="Worley K."/>
            <person name="Petrosino J."/>
            <person name="Highlander S."/>
            <person name="Gibbs R."/>
        </authorList>
    </citation>
    <scope>NUCLEOTIDE SEQUENCE [LARGE SCALE GENOMIC DNA]</scope>
    <source>
        <strain evidence="3 4">ATCC 49124</strain>
    </source>
</reference>
<evidence type="ECO:0000313" key="3">
    <source>
        <dbReference type="EMBL" id="EFX95877.1"/>
    </source>
</evidence>
<keyword evidence="4" id="KW-1185">Reference proteome</keyword>
<dbReference type="InterPro" id="IPR027279">
    <property type="entry name" value="D_amino_pept/lipop_sf"/>
</dbReference>
<feature type="compositionally biased region" description="Polar residues" evidence="1">
    <location>
        <begin position="119"/>
        <end position="129"/>
    </location>
</feature>
<sequence>MGIIEYDLASGESFARDSCIYFQKKGFAWFMYKRLLYLRYQRKETKPMTLSKKLTLSLASMAVLGLLAACSNQKAQTPESSASTQQSSSKVSPSQSSEASKQTNGLDGTYKGTDESDRITLTISGNTGTWEEDEADGEKDSKSVTVNPANQSLTIGDDIKYYKLDGNQLTIEDDDRDSDDTIILTK</sequence>
<gene>
    <name evidence="3" type="ORF">HMPREF9425_1271</name>
</gene>
<dbReference type="InterPro" id="IPR020961">
    <property type="entry name" value="DUF3642_lipo"/>
</dbReference>
<evidence type="ECO:0000256" key="1">
    <source>
        <dbReference type="SAM" id="MobiDB-lite"/>
    </source>
</evidence>
<dbReference type="EMBL" id="AEVI01000061">
    <property type="protein sequence ID" value="EFX95877.1"/>
    <property type="molecule type" value="Genomic_DNA"/>
</dbReference>
<organism evidence="3 4">
    <name type="scientific">Streptococcus vestibularis ATCC 49124</name>
    <dbReference type="NCBI Taxonomy" id="889206"/>
    <lineage>
        <taxon>Bacteria</taxon>
        <taxon>Bacillati</taxon>
        <taxon>Bacillota</taxon>
        <taxon>Bacilli</taxon>
        <taxon>Lactobacillales</taxon>
        <taxon>Streptococcaceae</taxon>
        <taxon>Streptococcus</taxon>
    </lineage>
</organism>
<accession>A0ABP2KI62</accession>
<proteinExistence type="predicted"/>
<feature type="compositionally biased region" description="Low complexity" evidence="1">
    <location>
        <begin position="77"/>
        <end position="102"/>
    </location>
</feature>
<dbReference type="Gene3D" id="2.40.128.50">
    <property type="match status" value="1"/>
</dbReference>
<dbReference type="Proteomes" id="UP000003697">
    <property type="component" value="Unassembled WGS sequence"/>
</dbReference>
<evidence type="ECO:0000259" key="2">
    <source>
        <dbReference type="Pfam" id="PF12182"/>
    </source>
</evidence>